<dbReference type="AlphaFoldDB" id="A9RGD9"/>
<reference evidence="2" key="3">
    <citation type="submission" date="2020-12" db="UniProtKB">
        <authorList>
            <consortium name="EnsemblPlants"/>
        </authorList>
    </citation>
    <scope>IDENTIFICATION</scope>
</reference>
<dbReference type="FunCoup" id="A9RGD9">
    <property type="interactions" value="1077"/>
</dbReference>
<protein>
    <submittedName>
        <fullName evidence="1 2">Uncharacterized protein</fullName>
    </submittedName>
</protein>
<dbReference type="InterPro" id="IPR036412">
    <property type="entry name" value="HAD-like_sf"/>
</dbReference>
<evidence type="ECO:0000313" key="2">
    <source>
        <dbReference type="EnsemblPlants" id="PAC:32932715.CDS.1"/>
    </source>
</evidence>
<dbReference type="EnsemblPlants" id="Pp3c2_6750V3.1">
    <property type="protein sequence ID" value="PAC:32932715.CDS.1"/>
    <property type="gene ID" value="Pp3c2_6750"/>
</dbReference>
<reference evidence="1 3" key="1">
    <citation type="journal article" date="2008" name="Science">
        <title>The Physcomitrella genome reveals evolutionary insights into the conquest of land by plants.</title>
        <authorList>
            <person name="Rensing S."/>
            <person name="Lang D."/>
            <person name="Zimmer A."/>
            <person name="Terry A."/>
            <person name="Salamov A."/>
            <person name="Shapiro H."/>
            <person name="Nishiyama T."/>
            <person name="Perroud P.-F."/>
            <person name="Lindquist E."/>
            <person name="Kamisugi Y."/>
            <person name="Tanahashi T."/>
            <person name="Sakakibara K."/>
            <person name="Fujita T."/>
            <person name="Oishi K."/>
            <person name="Shin-I T."/>
            <person name="Kuroki Y."/>
            <person name="Toyoda A."/>
            <person name="Suzuki Y."/>
            <person name="Hashimoto A."/>
            <person name="Yamaguchi K."/>
            <person name="Sugano A."/>
            <person name="Kohara Y."/>
            <person name="Fujiyama A."/>
            <person name="Anterola A."/>
            <person name="Aoki S."/>
            <person name="Ashton N."/>
            <person name="Barbazuk W.B."/>
            <person name="Barker E."/>
            <person name="Bennetzen J."/>
            <person name="Bezanilla M."/>
            <person name="Blankenship R."/>
            <person name="Cho S.H."/>
            <person name="Dutcher S."/>
            <person name="Estelle M."/>
            <person name="Fawcett J.A."/>
            <person name="Gundlach H."/>
            <person name="Hanada K."/>
            <person name="Heyl A."/>
            <person name="Hicks K.A."/>
            <person name="Hugh J."/>
            <person name="Lohr M."/>
            <person name="Mayer K."/>
            <person name="Melkozernov A."/>
            <person name="Murata T."/>
            <person name="Nelson D."/>
            <person name="Pils B."/>
            <person name="Prigge M."/>
            <person name="Reiss B."/>
            <person name="Renner T."/>
            <person name="Rombauts S."/>
            <person name="Rushton P."/>
            <person name="Sanderfoot A."/>
            <person name="Schween G."/>
            <person name="Shiu S.-H."/>
            <person name="Stueber K."/>
            <person name="Theodoulou F.L."/>
            <person name="Tu H."/>
            <person name="Van de Peer Y."/>
            <person name="Verrier P.J."/>
            <person name="Waters E."/>
            <person name="Wood A."/>
            <person name="Yang L."/>
            <person name="Cove D."/>
            <person name="Cuming A."/>
            <person name="Hasebe M."/>
            <person name="Lucas S."/>
            <person name="Mishler D.B."/>
            <person name="Reski R."/>
            <person name="Grigoriev I."/>
            <person name="Quatrano R.S."/>
            <person name="Boore J.L."/>
        </authorList>
    </citation>
    <scope>NUCLEOTIDE SEQUENCE [LARGE SCALE GENOMIC DNA]</scope>
    <source>
        <strain evidence="2 3">cv. Gransden 2004</strain>
    </source>
</reference>
<dbReference type="KEGG" id="ppp:112279086"/>
<keyword evidence="3" id="KW-1185">Reference proteome</keyword>
<evidence type="ECO:0000313" key="1">
    <source>
        <dbReference type="EMBL" id="PNR59543.1"/>
    </source>
</evidence>
<organism evidence="1">
    <name type="scientific">Physcomitrium patens</name>
    <name type="common">Spreading-leaved earth moss</name>
    <name type="synonym">Physcomitrella patens</name>
    <dbReference type="NCBI Taxonomy" id="3218"/>
    <lineage>
        <taxon>Eukaryota</taxon>
        <taxon>Viridiplantae</taxon>
        <taxon>Streptophyta</taxon>
        <taxon>Embryophyta</taxon>
        <taxon>Bryophyta</taxon>
        <taxon>Bryophytina</taxon>
        <taxon>Bryopsida</taxon>
        <taxon>Funariidae</taxon>
        <taxon>Funariales</taxon>
        <taxon>Funariaceae</taxon>
        <taxon>Physcomitrium</taxon>
    </lineage>
</organism>
<dbReference type="PANTHER" id="PTHR43885:SF1">
    <property type="entry name" value="SUPERFAMILY HYDROLASE, PUTATIVE (AFU_ORTHOLOGUE AFUA_4G13290)-RELATED"/>
    <property type="match status" value="1"/>
</dbReference>
<gene>
    <name evidence="2" type="primary">LOC112279086</name>
    <name evidence="1" type="ORF">PHYPA_002334</name>
</gene>
<dbReference type="Gramene" id="Pp3c2_6750V3.1">
    <property type="protein sequence ID" value="PAC:32932715.CDS.1"/>
    <property type="gene ID" value="Pp3c2_6750"/>
</dbReference>
<dbReference type="OrthoDB" id="426235at2759"/>
<dbReference type="PaxDb" id="3218-PP1S7_456V6.1"/>
<dbReference type="RefSeq" id="XP_024368963.1">
    <property type="nucleotide sequence ID" value="XM_024513195.2"/>
</dbReference>
<dbReference type="NCBIfam" id="TIGR01549">
    <property type="entry name" value="HAD-SF-IA-v1"/>
    <property type="match status" value="1"/>
</dbReference>
<reference evidence="1 3" key="2">
    <citation type="journal article" date="2018" name="Plant J.">
        <title>The Physcomitrella patens chromosome-scale assembly reveals moss genome structure and evolution.</title>
        <authorList>
            <person name="Lang D."/>
            <person name="Ullrich K.K."/>
            <person name="Murat F."/>
            <person name="Fuchs J."/>
            <person name="Jenkins J."/>
            <person name="Haas F.B."/>
            <person name="Piednoel M."/>
            <person name="Gundlach H."/>
            <person name="Van Bel M."/>
            <person name="Meyberg R."/>
            <person name="Vives C."/>
            <person name="Morata J."/>
            <person name="Symeonidi A."/>
            <person name="Hiss M."/>
            <person name="Muchero W."/>
            <person name="Kamisugi Y."/>
            <person name="Saleh O."/>
            <person name="Blanc G."/>
            <person name="Decker E.L."/>
            <person name="van Gessel N."/>
            <person name="Grimwood J."/>
            <person name="Hayes R.D."/>
            <person name="Graham S.W."/>
            <person name="Gunter L.E."/>
            <person name="McDaniel S.F."/>
            <person name="Hoernstein S.N.W."/>
            <person name="Larsson A."/>
            <person name="Li F.W."/>
            <person name="Perroud P.F."/>
            <person name="Phillips J."/>
            <person name="Ranjan P."/>
            <person name="Rokshar D.S."/>
            <person name="Rothfels C.J."/>
            <person name="Schneider L."/>
            <person name="Shu S."/>
            <person name="Stevenson D.W."/>
            <person name="Thummler F."/>
            <person name="Tillich M."/>
            <person name="Villarreal Aguilar J.C."/>
            <person name="Widiez T."/>
            <person name="Wong G.K."/>
            <person name="Wymore A."/>
            <person name="Zhang Y."/>
            <person name="Zimmer A.D."/>
            <person name="Quatrano R.S."/>
            <person name="Mayer K.F.X."/>
            <person name="Goodstein D."/>
            <person name="Casacuberta J.M."/>
            <person name="Vandepoele K."/>
            <person name="Reski R."/>
            <person name="Cuming A.C."/>
            <person name="Tuskan G.A."/>
            <person name="Maumus F."/>
            <person name="Salse J."/>
            <person name="Schmutz J."/>
            <person name="Rensing S.A."/>
        </authorList>
    </citation>
    <scope>NUCLEOTIDE SEQUENCE [LARGE SCALE GENOMIC DNA]</scope>
    <source>
        <strain evidence="2 3">cv. Gransden 2004</strain>
    </source>
</reference>
<dbReference type="HOGENOM" id="CLU_045011_11_2_1"/>
<dbReference type="Gene3D" id="3.40.50.1000">
    <property type="entry name" value="HAD superfamily/HAD-like"/>
    <property type="match status" value="1"/>
</dbReference>
<dbReference type="Gramene" id="Pp3c2_6750V3.2">
    <property type="protein sequence ID" value="PAC:32932716.CDS.1"/>
    <property type="gene ID" value="Pp3c2_6750"/>
</dbReference>
<dbReference type="PANTHER" id="PTHR43885">
    <property type="entry name" value="HALOACID DEHALOGENASE-LIKE HYDROLASE"/>
    <property type="match status" value="1"/>
</dbReference>
<dbReference type="CDD" id="cd01427">
    <property type="entry name" value="HAD_like"/>
    <property type="match status" value="1"/>
</dbReference>
<dbReference type="SFLD" id="SFLDS00003">
    <property type="entry name" value="Haloacid_Dehalogenase"/>
    <property type="match status" value="1"/>
</dbReference>
<dbReference type="EnsemblPlants" id="Pp3c2_6750V3.2">
    <property type="protein sequence ID" value="PAC:32932716.CDS.1"/>
    <property type="gene ID" value="Pp3c2_6750"/>
</dbReference>
<evidence type="ECO:0000313" key="3">
    <source>
        <dbReference type="Proteomes" id="UP000006727"/>
    </source>
</evidence>
<dbReference type="STRING" id="3218.A9RGD9"/>
<dbReference type="InterPro" id="IPR023214">
    <property type="entry name" value="HAD_sf"/>
</dbReference>
<dbReference type="Proteomes" id="UP000006727">
    <property type="component" value="Chromosome 2"/>
</dbReference>
<name>A9RGD9_PHYPA</name>
<dbReference type="InterPro" id="IPR006439">
    <property type="entry name" value="HAD-SF_hydro_IA"/>
</dbReference>
<dbReference type="Pfam" id="PF00702">
    <property type="entry name" value="Hydrolase"/>
    <property type="match status" value="1"/>
</dbReference>
<dbReference type="EMBL" id="ABEU02000002">
    <property type="protein sequence ID" value="PNR59543.1"/>
    <property type="molecule type" value="Genomic_DNA"/>
</dbReference>
<sequence>MSPIRRLLTGTAEHFHPKPSVKGMIFDMDGTLTVPCIDFRLMYKRILGGDHPDVVNNNPIDILHEISSWSSEKQARAYAIITEIEQDAHEKLQIMPGAKEVCSFLDARGIRRGIITRNVNTGIEFFHSRFGLPKFHPALGREFTPCKPHPAPLLHICDKWGLHPHEVMMVGDSAADDIVCGNRADAMTCLLDESGRYQSNELADEQKPTHRIQRLFELKSILETCYNLPPPISSDFQSRL</sequence>
<accession>A9RGD9</accession>
<dbReference type="SUPFAM" id="SSF56784">
    <property type="entry name" value="HAD-like"/>
    <property type="match status" value="1"/>
</dbReference>
<dbReference type="OMA" id="AHHHTIR"/>
<dbReference type="eggNOG" id="ENOG502QR7R">
    <property type="taxonomic scope" value="Eukaryota"/>
</dbReference>
<proteinExistence type="predicted"/>
<dbReference type="Gene3D" id="1.10.260.80">
    <property type="match status" value="1"/>
</dbReference>
<dbReference type="SFLD" id="SFLDG01129">
    <property type="entry name" value="C1.5:_HAD__Beta-PGM__Phosphata"/>
    <property type="match status" value="1"/>
</dbReference>
<dbReference type="GeneID" id="112279086"/>